<dbReference type="PANTHER" id="PTHR43179">
    <property type="entry name" value="RHAMNOSYLTRANSFERASE WBBL"/>
    <property type="match status" value="1"/>
</dbReference>
<dbReference type="PANTHER" id="PTHR43179:SF12">
    <property type="entry name" value="GALACTOFURANOSYLTRANSFERASE GLFT2"/>
    <property type="match status" value="1"/>
</dbReference>
<reference evidence="6 7" key="1">
    <citation type="journal article" date="2015" name="Nature">
        <title>rRNA introns, odd ribosomes, and small enigmatic genomes across a large radiation of phyla.</title>
        <authorList>
            <person name="Brown C.T."/>
            <person name="Hug L.A."/>
            <person name="Thomas B.C."/>
            <person name="Sharon I."/>
            <person name="Castelle C.J."/>
            <person name="Singh A."/>
            <person name="Wilkins M.J."/>
            <person name="Williams K.H."/>
            <person name="Banfield J.F."/>
        </authorList>
    </citation>
    <scope>NUCLEOTIDE SEQUENCE [LARGE SCALE GENOMIC DNA]</scope>
</reference>
<dbReference type="InterPro" id="IPR029044">
    <property type="entry name" value="Nucleotide-diphossugar_trans"/>
</dbReference>
<evidence type="ECO:0000259" key="5">
    <source>
        <dbReference type="Pfam" id="PF00535"/>
    </source>
</evidence>
<dbReference type="Pfam" id="PF00535">
    <property type="entry name" value="Glycos_transf_2"/>
    <property type="match status" value="1"/>
</dbReference>
<keyword evidence="3 6" id="KW-0808">Transferase</keyword>
<keyword evidence="4" id="KW-1133">Transmembrane helix</keyword>
<evidence type="ECO:0000256" key="1">
    <source>
        <dbReference type="ARBA" id="ARBA00006739"/>
    </source>
</evidence>
<keyword evidence="2" id="KW-0328">Glycosyltransferase</keyword>
<dbReference type="CDD" id="cd04186">
    <property type="entry name" value="GT_2_like_c"/>
    <property type="match status" value="1"/>
</dbReference>
<dbReference type="Gene3D" id="3.90.550.10">
    <property type="entry name" value="Spore Coat Polysaccharide Biosynthesis Protein SpsA, Chain A"/>
    <property type="match status" value="1"/>
</dbReference>
<evidence type="ECO:0000256" key="4">
    <source>
        <dbReference type="SAM" id="Phobius"/>
    </source>
</evidence>
<evidence type="ECO:0000313" key="7">
    <source>
        <dbReference type="Proteomes" id="UP000034516"/>
    </source>
</evidence>
<dbReference type="Proteomes" id="UP000034516">
    <property type="component" value="Unassembled WGS sequence"/>
</dbReference>
<dbReference type="InterPro" id="IPR001173">
    <property type="entry name" value="Glyco_trans_2-like"/>
</dbReference>
<dbReference type="AlphaFoldDB" id="A0A0G1BYB8"/>
<comment type="caution">
    <text evidence="6">The sequence shown here is derived from an EMBL/GenBank/DDBJ whole genome shotgun (WGS) entry which is preliminary data.</text>
</comment>
<gene>
    <name evidence="6" type="ORF">UV02_C0015G0017</name>
</gene>
<dbReference type="SUPFAM" id="SSF53448">
    <property type="entry name" value="Nucleotide-diphospho-sugar transferases"/>
    <property type="match status" value="1"/>
</dbReference>
<keyword evidence="4" id="KW-0472">Membrane</keyword>
<name>A0A0G1BYB8_9BACT</name>
<evidence type="ECO:0000256" key="3">
    <source>
        <dbReference type="ARBA" id="ARBA00022679"/>
    </source>
</evidence>
<organism evidence="6 7">
    <name type="scientific">Candidatus Kuenenbacteria bacterium GW2011_GWA2_42_15</name>
    <dbReference type="NCBI Taxonomy" id="1618677"/>
    <lineage>
        <taxon>Bacteria</taxon>
        <taxon>Candidatus Kueneniibacteriota</taxon>
    </lineage>
</organism>
<feature type="domain" description="Glycosyltransferase 2-like" evidence="5">
    <location>
        <begin position="3"/>
        <end position="172"/>
    </location>
</feature>
<sequence>MLTIVVPTYNRQKDVLALVASIKKSDYQDFRIVIVNDASTDKTKETLGKAHPEVVVLSNQKNSGAAASRNLGIKNFINQTDYFLFLDSDEIIESNAISLLMSEINKNEEIAAATPSVYYFDQPGRKQYGEIAVGIYTGWNYSKPDKKTNEPWLVKSCGGNFLIKKEAIEKIGLFDEIFRVFYEDADFARRIIKAGYEIVYVPAAKVWHKTPILDKKIATKKWLAHAYLTARNKIIFVRKHSPCFLVFVLIYPVYLLFYIFKAAQFRDLKAFKEFCRGMCHGFKWAVKYKKPFG</sequence>
<dbReference type="GO" id="GO:0016757">
    <property type="term" value="F:glycosyltransferase activity"/>
    <property type="evidence" value="ECO:0007669"/>
    <property type="project" value="UniProtKB-KW"/>
</dbReference>
<keyword evidence="4" id="KW-0812">Transmembrane</keyword>
<feature type="transmembrane region" description="Helical" evidence="4">
    <location>
        <begin position="244"/>
        <end position="263"/>
    </location>
</feature>
<comment type="similarity">
    <text evidence="1">Belongs to the glycosyltransferase 2 family.</text>
</comment>
<evidence type="ECO:0000256" key="2">
    <source>
        <dbReference type="ARBA" id="ARBA00022676"/>
    </source>
</evidence>
<protein>
    <submittedName>
        <fullName evidence="6">Glycosyl transferase family 2</fullName>
    </submittedName>
</protein>
<proteinExistence type="inferred from homology"/>
<dbReference type="EMBL" id="LCCW01000015">
    <property type="protein sequence ID" value="KKS42413.1"/>
    <property type="molecule type" value="Genomic_DNA"/>
</dbReference>
<accession>A0A0G1BYB8</accession>
<evidence type="ECO:0000313" key="6">
    <source>
        <dbReference type="EMBL" id="KKS42413.1"/>
    </source>
</evidence>